<dbReference type="RefSeq" id="WP_010884188.1">
    <property type="nucleotide sequence ID" value="NZ_DUJN01000007.1"/>
</dbReference>
<sequence>MKDTVGTVETVVGSYVKDLCEGVKVLMARGVAYLLIGKKKYPIIEGSTPPLLHFYVRDGCLTVYSFWRDKGEEHEAAIKVTLDKVHIIKDGILVEPHGALKKFDAFVLIKITEPKGISNLLDTIIKEEEWKGVGGGEVASTYLEEYLKKVGQV</sequence>
<dbReference type="EMBL" id="DUJN01000007">
    <property type="protein sequence ID" value="HII61571.1"/>
    <property type="molecule type" value="Genomic_DNA"/>
</dbReference>
<accession>A0A832T4X9</accession>
<dbReference type="OMA" id="TIEDEKW"/>
<dbReference type="Proteomes" id="UP000617544">
    <property type="component" value="Unassembled WGS sequence"/>
</dbReference>
<evidence type="ECO:0000313" key="1">
    <source>
        <dbReference type="EMBL" id="HII61571.1"/>
    </source>
</evidence>
<dbReference type="AlphaFoldDB" id="A0A832T4X9"/>
<dbReference type="GeneID" id="1443970"/>
<proteinExistence type="predicted"/>
<organism evidence="1 2">
    <name type="scientific">Pyrococcus horikoshii</name>
    <dbReference type="NCBI Taxonomy" id="53953"/>
    <lineage>
        <taxon>Archaea</taxon>
        <taxon>Methanobacteriati</taxon>
        <taxon>Methanobacteriota</taxon>
        <taxon>Thermococci</taxon>
        <taxon>Thermococcales</taxon>
        <taxon>Thermococcaceae</taxon>
        <taxon>Pyrococcus</taxon>
    </lineage>
</organism>
<gene>
    <name evidence="1" type="ORF">HA331_07510</name>
</gene>
<reference evidence="1" key="1">
    <citation type="journal article" date="2020" name="bioRxiv">
        <title>A rank-normalized archaeal taxonomy based on genome phylogeny resolves widespread incomplete and uneven classifications.</title>
        <authorList>
            <person name="Rinke C."/>
            <person name="Chuvochina M."/>
            <person name="Mussig A.J."/>
            <person name="Chaumeil P.-A."/>
            <person name="Waite D.W."/>
            <person name="Whitman W.B."/>
            <person name="Parks D.H."/>
            <person name="Hugenholtz P."/>
        </authorList>
    </citation>
    <scope>NUCLEOTIDE SEQUENCE</scope>
    <source>
        <strain evidence="1">UBA8834</strain>
    </source>
</reference>
<protein>
    <submittedName>
        <fullName evidence="1">Uncharacterized protein</fullName>
    </submittedName>
</protein>
<name>A0A832T4X9_PYRHR</name>
<comment type="caution">
    <text evidence="1">The sequence shown here is derived from an EMBL/GenBank/DDBJ whole genome shotgun (WGS) entry which is preliminary data.</text>
</comment>
<evidence type="ECO:0000313" key="2">
    <source>
        <dbReference type="Proteomes" id="UP000617544"/>
    </source>
</evidence>